<dbReference type="EMBL" id="CAJNOU010000986">
    <property type="protein sequence ID" value="CAF1128935.1"/>
    <property type="molecule type" value="Genomic_DNA"/>
</dbReference>
<reference evidence="2" key="1">
    <citation type="submission" date="2021-02" db="EMBL/GenBank/DDBJ databases">
        <authorList>
            <person name="Nowell W R."/>
        </authorList>
    </citation>
    <scope>NUCLEOTIDE SEQUENCE</scope>
</reference>
<dbReference type="Proteomes" id="UP000663889">
    <property type="component" value="Unassembled WGS sequence"/>
</dbReference>
<evidence type="ECO:0000313" key="2">
    <source>
        <dbReference type="EMBL" id="CAF1128935.1"/>
    </source>
</evidence>
<sequence length="317" mass="37629">MYTVFNYINFTINRTKNDSEHIVFTHSSSSSSSSSSLSSTFDILSTSRIITSTSYPMTPPLAGIPRIIGNIPQSSSSSIILPTTVSSTMTISPIHDRSFYICKELLMTERTYRKDLEVIAENFRRELMIVINQQQQDLFMDEEYNFENETLIHLSDVLFIHLIPIYKFHIYFLRQLEQRMAIWETRSIPGNEFINIDKVIPQIGDLIMNLIEILPRYELYIENYDCLLTELEYVLKHNRRFDMIYKEFESEKFCYLSLMSFLIKPLQRLLHYEYLLEKLLIYYKNHNYENEYQDCYGVFIKIQDLIENFTESLTIIV</sequence>
<dbReference type="Gene3D" id="1.20.900.10">
    <property type="entry name" value="Dbl homology (DH) domain"/>
    <property type="match status" value="1"/>
</dbReference>
<dbReference type="SUPFAM" id="SSF48065">
    <property type="entry name" value="DBL homology domain (DH-domain)"/>
    <property type="match status" value="1"/>
</dbReference>
<dbReference type="SMART" id="SM00325">
    <property type="entry name" value="RhoGEF"/>
    <property type="match status" value="1"/>
</dbReference>
<dbReference type="InterPro" id="IPR035899">
    <property type="entry name" value="DBL_dom_sf"/>
</dbReference>
<accession>A0A814R6M3</accession>
<name>A0A814R6M3_9BILA</name>
<proteinExistence type="predicted"/>
<feature type="domain" description="DH" evidence="1">
    <location>
        <begin position="97"/>
        <end position="312"/>
    </location>
</feature>
<dbReference type="InterPro" id="IPR000219">
    <property type="entry name" value="DH_dom"/>
</dbReference>
<dbReference type="Pfam" id="PF00621">
    <property type="entry name" value="RhoGEF"/>
    <property type="match status" value="1"/>
</dbReference>
<dbReference type="InterPro" id="IPR051835">
    <property type="entry name" value="RAC1-GEF"/>
</dbReference>
<protein>
    <recommendedName>
        <fullName evidence="1">DH domain-containing protein</fullName>
    </recommendedName>
</protein>
<evidence type="ECO:0000313" key="3">
    <source>
        <dbReference type="Proteomes" id="UP000663889"/>
    </source>
</evidence>
<dbReference type="PROSITE" id="PS50010">
    <property type="entry name" value="DH_2"/>
    <property type="match status" value="1"/>
</dbReference>
<gene>
    <name evidence="2" type="ORF">SEV965_LOCUS17306</name>
</gene>
<dbReference type="PANTHER" id="PTHR45858">
    <property type="entry name" value="FERM DOMAIN CONTAINING PROTEIN"/>
    <property type="match status" value="1"/>
</dbReference>
<dbReference type="AlphaFoldDB" id="A0A814R6M3"/>
<organism evidence="2 3">
    <name type="scientific">Rotaria sordida</name>
    <dbReference type="NCBI Taxonomy" id="392033"/>
    <lineage>
        <taxon>Eukaryota</taxon>
        <taxon>Metazoa</taxon>
        <taxon>Spiralia</taxon>
        <taxon>Gnathifera</taxon>
        <taxon>Rotifera</taxon>
        <taxon>Eurotatoria</taxon>
        <taxon>Bdelloidea</taxon>
        <taxon>Philodinida</taxon>
        <taxon>Philodinidae</taxon>
        <taxon>Rotaria</taxon>
    </lineage>
</organism>
<evidence type="ECO:0000259" key="1">
    <source>
        <dbReference type="PROSITE" id="PS50010"/>
    </source>
</evidence>
<dbReference type="GO" id="GO:0005085">
    <property type="term" value="F:guanyl-nucleotide exchange factor activity"/>
    <property type="evidence" value="ECO:0007669"/>
    <property type="project" value="InterPro"/>
</dbReference>
<comment type="caution">
    <text evidence="2">The sequence shown here is derived from an EMBL/GenBank/DDBJ whole genome shotgun (WGS) entry which is preliminary data.</text>
</comment>
<dbReference type="PANTHER" id="PTHR45858:SF5">
    <property type="entry name" value="MOESIN_EZRIN_RADIXIN HOMOLOG 1"/>
    <property type="match status" value="1"/>
</dbReference>